<dbReference type="InterPro" id="IPR036597">
    <property type="entry name" value="Fido-like_dom_sf"/>
</dbReference>
<dbReference type="InterPro" id="IPR040198">
    <property type="entry name" value="Fido_containing"/>
</dbReference>
<dbReference type="GO" id="GO:0005524">
    <property type="term" value="F:ATP binding"/>
    <property type="evidence" value="ECO:0007669"/>
    <property type="project" value="UniProtKB-KW"/>
</dbReference>
<evidence type="ECO:0000313" key="5">
    <source>
        <dbReference type="EMBL" id="SNS15792.1"/>
    </source>
</evidence>
<gene>
    <name evidence="5" type="ORF">SAMN05443665_1001254</name>
</gene>
<keyword evidence="2" id="KW-0547">Nucleotide-binding</keyword>
<feature type="binding site" evidence="2">
    <location>
        <begin position="197"/>
        <end position="204"/>
    </location>
    <ligand>
        <name>ATP</name>
        <dbReference type="ChEBI" id="CHEBI:30616"/>
    </ligand>
</feature>
<dbReference type="InterPro" id="IPR003812">
    <property type="entry name" value="Fido"/>
</dbReference>
<dbReference type="PANTHER" id="PTHR13504:SF38">
    <property type="entry name" value="FIDO DOMAIN-CONTAINING PROTEIN"/>
    <property type="match status" value="1"/>
</dbReference>
<dbReference type="OrthoDB" id="9813719at2"/>
<dbReference type="AlphaFoldDB" id="A0A239C7B9"/>
<evidence type="ECO:0000313" key="6">
    <source>
        <dbReference type="Proteomes" id="UP000198318"/>
    </source>
</evidence>
<dbReference type="SUPFAM" id="SSF140931">
    <property type="entry name" value="Fic-like"/>
    <property type="match status" value="1"/>
</dbReference>
<evidence type="ECO:0000256" key="3">
    <source>
        <dbReference type="PIRSR" id="PIRSR640198-3"/>
    </source>
</evidence>
<feature type="domain" description="Fido" evidence="4">
    <location>
        <begin position="107"/>
        <end position="260"/>
    </location>
</feature>
<dbReference type="Proteomes" id="UP000198318">
    <property type="component" value="Unassembled WGS sequence"/>
</dbReference>
<sequence length="378" mass="42709">MLYPTPDLTGADDKVLGEIEEMRRALRHQVRNAPSKWTRGLRKFLTADAVAASNSIEGFKVATVDVEDLMEGERDVEVSEEDREETLAYQRMMTYIQSLHDVEDFAYSKGLLNALHWMLQGHRHTSRKPSGQWRQGPVYVTDARDSSIAAYTAPDAGDVPALMDELIDWLNADHDAHPLIRAAMAHLHLVSIHPWADGNGRMSRSLQTLMIAREGVLAPEFSSIEAWLGRPGNTWEYYRELAARGARYIPDQDVSSWVRFNLTAYHQQAQSVQGRLARAGRVWEVLAAFVRETGRDERITSALHDVAMTGRVRRLRYEHAEGLSLQQAQRDLRDLVAAEILTSVGRTRARYYTAGPRFPEDALQIARTPMSLTDPYAA</sequence>
<dbReference type="Gene3D" id="1.10.3290.10">
    <property type="entry name" value="Fido-like domain"/>
    <property type="match status" value="1"/>
</dbReference>
<protein>
    <submittedName>
        <fullName evidence="5">Fic family protein</fullName>
    </submittedName>
</protein>
<name>A0A239C7B9_9ACTN</name>
<feature type="active site" evidence="1">
    <location>
        <position position="193"/>
    </location>
</feature>
<evidence type="ECO:0000256" key="1">
    <source>
        <dbReference type="PIRSR" id="PIRSR640198-1"/>
    </source>
</evidence>
<dbReference type="PROSITE" id="PS51459">
    <property type="entry name" value="FIDO"/>
    <property type="match status" value="1"/>
</dbReference>
<organism evidence="5 6">
    <name type="scientific">Actinomadura meyerae</name>
    <dbReference type="NCBI Taxonomy" id="240840"/>
    <lineage>
        <taxon>Bacteria</taxon>
        <taxon>Bacillati</taxon>
        <taxon>Actinomycetota</taxon>
        <taxon>Actinomycetes</taxon>
        <taxon>Streptosporangiales</taxon>
        <taxon>Thermomonosporaceae</taxon>
        <taxon>Actinomadura</taxon>
    </lineage>
</organism>
<dbReference type="RefSeq" id="WP_089323984.1">
    <property type="nucleotide sequence ID" value="NZ_FZOR01000001.1"/>
</dbReference>
<evidence type="ECO:0000259" key="4">
    <source>
        <dbReference type="PROSITE" id="PS51459"/>
    </source>
</evidence>
<accession>A0A239C7B9</accession>
<dbReference type="Pfam" id="PF02661">
    <property type="entry name" value="Fic"/>
    <property type="match status" value="1"/>
</dbReference>
<evidence type="ECO:0000256" key="2">
    <source>
        <dbReference type="PIRSR" id="PIRSR640198-2"/>
    </source>
</evidence>
<keyword evidence="6" id="KW-1185">Reference proteome</keyword>
<reference evidence="5 6" key="1">
    <citation type="submission" date="2017-06" db="EMBL/GenBank/DDBJ databases">
        <authorList>
            <person name="Kim H.J."/>
            <person name="Triplett B.A."/>
        </authorList>
    </citation>
    <scope>NUCLEOTIDE SEQUENCE [LARGE SCALE GENOMIC DNA]</scope>
    <source>
        <strain evidence="5 6">DSM 44715</strain>
    </source>
</reference>
<dbReference type="EMBL" id="FZOR01000001">
    <property type="protein sequence ID" value="SNS15792.1"/>
    <property type="molecule type" value="Genomic_DNA"/>
</dbReference>
<proteinExistence type="predicted"/>
<dbReference type="PANTHER" id="PTHR13504">
    <property type="entry name" value="FIDO DOMAIN-CONTAINING PROTEIN DDB_G0283145"/>
    <property type="match status" value="1"/>
</dbReference>
<keyword evidence="2" id="KW-0067">ATP-binding</keyword>
<feature type="site" description="Important for autoinhibition of adenylyltransferase activity" evidence="3">
    <location>
        <position position="57"/>
    </location>
</feature>